<reference evidence="3 5" key="2">
    <citation type="submission" date="2018-10" db="EMBL/GenBank/DDBJ databases">
        <title>Characterization and genome analysis of a novel bacterium Sphingobium yanoikuyae SJTF8 capable of degrading PAHs.</title>
        <authorList>
            <person name="Yin C."/>
            <person name="Xiong W."/>
            <person name="Liang R."/>
        </authorList>
    </citation>
    <scope>NUCLEOTIDE SEQUENCE [LARGE SCALE GENOMIC DNA]</scope>
    <source>
        <strain evidence="3 5">SJTF8</strain>
        <plasmid evidence="5">pf1</plasmid>
        <plasmid evidence="3">pF1</plasmid>
    </source>
</reference>
<keyword evidence="1" id="KW-1133">Transmembrane helix</keyword>
<evidence type="ECO:0000313" key="4">
    <source>
        <dbReference type="Proteomes" id="UP000037029"/>
    </source>
</evidence>
<keyword evidence="1" id="KW-0472">Membrane</keyword>
<feature type="transmembrane region" description="Helical" evidence="1">
    <location>
        <begin position="6"/>
        <end position="21"/>
    </location>
</feature>
<protein>
    <submittedName>
        <fullName evidence="3">Molybdenum ABC transporter permease</fullName>
    </submittedName>
</protein>
<geneLocation type="plasmid" evidence="4">
    <name>pses189</name>
</geneLocation>
<dbReference type="Proteomes" id="UP000280708">
    <property type="component" value="Plasmid pF1"/>
</dbReference>
<dbReference type="EMBL" id="CP033227">
    <property type="protein sequence ID" value="AYO75551.1"/>
    <property type="molecule type" value="Genomic_DNA"/>
</dbReference>
<evidence type="ECO:0000313" key="3">
    <source>
        <dbReference type="EMBL" id="AYO75551.1"/>
    </source>
</evidence>
<evidence type="ECO:0000313" key="5">
    <source>
        <dbReference type="Proteomes" id="UP000280708"/>
    </source>
</evidence>
<proteinExistence type="predicted"/>
<dbReference type="RefSeq" id="WP_020819848.1">
    <property type="nucleotide sequence ID" value="NZ_CP020927.1"/>
</dbReference>
<accession>A0A0J9CX81</accession>
<keyword evidence="1" id="KW-0812">Transmembrane</keyword>
<geneLocation type="plasmid" evidence="2">
    <name>pSES189</name>
</geneLocation>
<feature type="transmembrane region" description="Helical" evidence="1">
    <location>
        <begin position="54"/>
        <end position="73"/>
    </location>
</feature>
<evidence type="ECO:0000256" key="1">
    <source>
        <dbReference type="SAM" id="Phobius"/>
    </source>
</evidence>
<evidence type="ECO:0000313" key="2">
    <source>
        <dbReference type="EMBL" id="ATP22071.1"/>
    </source>
</evidence>
<dbReference type="Proteomes" id="UP000037029">
    <property type="component" value="Plasmid pses189"/>
</dbReference>
<sequence>MNVTVGAIMLALGVGIILWTNQRAFNRRNVAGVQEFNSYGHALLIRTLERIGRLVAWLLMLVGAGSLFVYFMTGRG</sequence>
<reference evidence="2 4" key="1">
    <citation type="submission" date="2017-04" db="EMBL/GenBank/DDBJ databases">
        <title>Characterization, genome and methylation analysis of a phthalic acid esters degrading strain Sphingobium yanoikuyae SHJ.</title>
        <authorList>
            <person name="Feng L."/>
        </authorList>
    </citation>
    <scope>NUCLEOTIDE SEQUENCE [LARGE SCALE GENOMIC DNA]</scope>
    <source>
        <strain evidence="2 4">SHJ</strain>
        <plasmid evidence="4">Plasmid pses189</plasmid>
        <plasmid evidence="2">pSES189</plasmid>
    </source>
</reference>
<geneLocation type="plasmid" evidence="3">
    <name>pF1</name>
</geneLocation>
<organism evidence="2 4">
    <name type="scientific">Sphingobium yanoikuyae</name>
    <name type="common">Sphingomonas yanoikuyae</name>
    <dbReference type="NCBI Taxonomy" id="13690"/>
    <lineage>
        <taxon>Bacteria</taxon>
        <taxon>Pseudomonadati</taxon>
        <taxon>Pseudomonadota</taxon>
        <taxon>Alphaproteobacteria</taxon>
        <taxon>Sphingomonadales</taxon>
        <taxon>Sphingomonadaceae</taxon>
        <taxon>Sphingobium</taxon>
    </lineage>
</organism>
<dbReference type="AlphaFoldDB" id="A0A0J9CX81"/>
<dbReference type="EMBL" id="CP020927">
    <property type="protein sequence ID" value="ATP22071.1"/>
    <property type="molecule type" value="Genomic_DNA"/>
</dbReference>
<geneLocation type="plasmid" evidence="5">
    <name>pf1</name>
</geneLocation>
<name>A0A0J9CX81_SPHYA</name>
<gene>
    <name evidence="2" type="ORF">BV87_26890</name>
    <name evidence="3" type="ORF">EBF16_00670</name>
</gene>
<keyword evidence="2" id="KW-0614">Plasmid</keyword>